<dbReference type="EMBL" id="CM029044">
    <property type="protein sequence ID" value="KAG2606238.1"/>
    <property type="molecule type" value="Genomic_DNA"/>
</dbReference>
<sequence length="157" mass="16774">MVRIQISPVGLSSPVARPSSLLSLPAALLSSTRGPPPSAQGPPGALGCSPPGALPRDARLASRPGLPSPVLFRPGAGFQRRPLMASGKFLRGLPPRAAKAKKKEGRSREREKMGSVWPTGHMRLRPRRRCSTCCRNCPLMSRHGFRRGAAVCPSTRP</sequence>
<feature type="region of interest" description="Disordered" evidence="1">
    <location>
        <begin position="27"/>
        <end position="113"/>
    </location>
</feature>
<keyword evidence="3" id="KW-1185">Reference proteome</keyword>
<gene>
    <name evidence="2" type="ORF">PVAP13_4NG211300</name>
</gene>
<comment type="caution">
    <text evidence="2">The sequence shown here is derived from an EMBL/GenBank/DDBJ whole genome shotgun (WGS) entry which is preliminary data.</text>
</comment>
<dbReference type="AlphaFoldDB" id="A0A8T0T9G7"/>
<evidence type="ECO:0000256" key="1">
    <source>
        <dbReference type="SAM" id="MobiDB-lite"/>
    </source>
</evidence>
<name>A0A8T0T9G7_PANVG</name>
<proteinExistence type="predicted"/>
<dbReference type="EMBL" id="CM029044">
    <property type="protein sequence ID" value="KAG2606239.1"/>
    <property type="molecule type" value="Genomic_DNA"/>
</dbReference>
<evidence type="ECO:0000313" key="2">
    <source>
        <dbReference type="EMBL" id="KAG2606238.1"/>
    </source>
</evidence>
<reference evidence="2" key="1">
    <citation type="submission" date="2020-05" db="EMBL/GenBank/DDBJ databases">
        <title>WGS assembly of Panicum virgatum.</title>
        <authorList>
            <person name="Lovell J.T."/>
            <person name="Jenkins J."/>
            <person name="Shu S."/>
            <person name="Juenger T.E."/>
            <person name="Schmutz J."/>
        </authorList>
    </citation>
    <scope>NUCLEOTIDE SEQUENCE</scope>
    <source>
        <strain evidence="2">AP13</strain>
    </source>
</reference>
<accession>A0A8T0T9G7</accession>
<dbReference type="Proteomes" id="UP000823388">
    <property type="component" value="Chromosome 4N"/>
</dbReference>
<protein>
    <submittedName>
        <fullName evidence="2">Uncharacterized protein</fullName>
    </submittedName>
</protein>
<organism evidence="2 3">
    <name type="scientific">Panicum virgatum</name>
    <name type="common">Blackwell switchgrass</name>
    <dbReference type="NCBI Taxonomy" id="38727"/>
    <lineage>
        <taxon>Eukaryota</taxon>
        <taxon>Viridiplantae</taxon>
        <taxon>Streptophyta</taxon>
        <taxon>Embryophyta</taxon>
        <taxon>Tracheophyta</taxon>
        <taxon>Spermatophyta</taxon>
        <taxon>Magnoliopsida</taxon>
        <taxon>Liliopsida</taxon>
        <taxon>Poales</taxon>
        <taxon>Poaceae</taxon>
        <taxon>PACMAD clade</taxon>
        <taxon>Panicoideae</taxon>
        <taxon>Panicodae</taxon>
        <taxon>Paniceae</taxon>
        <taxon>Panicinae</taxon>
        <taxon>Panicum</taxon>
        <taxon>Panicum sect. Hiantes</taxon>
    </lineage>
</organism>
<evidence type="ECO:0000313" key="3">
    <source>
        <dbReference type="Proteomes" id="UP000823388"/>
    </source>
</evidence>